<dbReference type="EC" id="3.1.21.-" evidence="1"/>
<protein>
    <submittedName>
        <fullName evidence="1">Restriction endonuclease subunit S</fullName>
        <ecNumber evidence="1">3.1.21.-</ecNumber>
    </submittedName>
</protein>
<name>A0ACD5IK67_9PROT</name>
<evidence type="ECO:0000313" key="2">
    <source>
        <dbReference type="Proteomes" id="UP001196097"/>
    </source>
</evidence>
<gene>
    <name evidence="1" type="ORF">HF292_004410</name>
</gene>
<organism evidence="1 2">
    <name type="scientific">Acidithiobacillus ferruginosus</name>
    <dbReference type="NCBI Taxonomy" id="3063951"/>
    <lineage>
        <taxon>Bacteria</taxon>
        <taxon>Pseudomonadati</taxon>
        <taxon>Pseudomonadota</taxon>
        <taxon>Acidithiobacillia</taxon>
        <taxon>Acidithiobacillales</taxon>
        <taxon>Acidithiobacillaceae</taxon>
        <taxon>Acidithiobacillus</taxon>
    </lineage>
</organism>
<sequence>MPEVITDNLDLWSSALLTKSTAGRGSNGKLEAYGIKKLRELILELAVRGKLVPQDPNDEPANVLLERIKKEKVRLIKEGKTRKEKQLRKIAEADKHYELPTGWVVVRLGDIALSQAGFAFKSSFFNESKEGLPLIRIRDVGQPFTGTFYSGEYREEFLVEKGDYLISMDGEFRVSPWANGAALLNQRVSRLIFFDEGVGKRFIADSLQARLHELQGVKAYTTVDHLSGTQITESVIGLPPLAEQHRIVAKVDELMALCDQLEQQQTDSLAAHQTLVETLLGTLTRVGSQQEFSAAWARIASHFDTLFTTEYSIDQLKQTILQLAVMGKLVPQDPIDEPASVLLKQIQAEKDKLIKAGKIGKEKPQAPIVDAEQPFELPSGWEWVRFCDYAVDIATGPFGSMIHQSDYVINGIPLINPSHMINDQIVPDVEVTVSQKIAKELESYSLTDGDIVMARRGEVGRIALVTQKENGWLCGTGSFVLKFGEHIFRDYLKLVFRCKFVRNYLAGESVGMTMVNLNHGILKKLPFAVPPVSEQHRIVAKVDELMALCDTLKASLADAQATQLHLADAIVEQALG</sequence>
<dbReference type="Proteomes" id="UP001196097">
    <property type="component" value="Chromosome"/>
</dbReference>
<evidence type="ECO:0000313" key="1">
    <source>
        <dbReference type="EMBL" id="XRP73898.1"/>
    </source>
</evidence>
<keyword evidence="2" id="KW-1185">Reference proteome</keyword>
<accession>A0ACD5IK67</accession>
<proteinExistence type="predicted"/>
<dbReference type="EMBL" id="CP130946">
    <property type="protein sequence ID" value="XRP73898.1"/>
    <property type="molecule type" value="Genomic_DNA"/>
</dbReference>
<keyword evidence="1" id="KW-0378">Hydrolase</keyword>
<keyword evidence="1" id="KW-0255">Endonuclease</keyword>
<keyword evidence="1" id="KW-0540">Nuclease</keyword>
<reference evidence="1 2" key="1">
    <citation type="journal article" date="2021" name="ISME J.">
        <title>Genomic evolution of the class Acidithiobacillia: deep-branching Proteobacteria living in extreme acidic conditions.</title>
        <authorList>
            <person name="Moya-Beltran A."/>
            <person name="Beard S."/>
            <person name="Rojas-Villalobos C."/>
            <person name="Issotta F."/>
            <person name="Gallardo Y."/>
            <person name="Ulloa R."/>
            <person name="Giaveno A."/>
            <person name="Degli Esposti M."/>
            <person name="Johnson D.B."/>
            <person name="Quatrini R."/>
        </authorList>
    </citation>
    <scope>NUCLEOTIDE SEQUENCE [LARGE SCALE GENOMIC DNA]</scope>
    <source>
        <strain evidence="1 2">CF3</strain>
    </source>
</reference>